<accession>A0A1S2VN14</accession>
<dbReference type="EMBL" id="MORL01000003">
    <property type="protein sequence ID" value="OIN59790.1"/>
    <property type="molecule type" value="Genomic_DNA"/>
</dbReference>
<sequence>MIGKTFMVNAFAHKIVNYQIQDGRLTLVSDRKFFPAVELVNADRFLEQFLETDEEALPAVVAENRRRFR</sequence>
<organism evidence="1 2">
    <name type="scientific">Arsenicibacter rosenii</name>
    <dbReference type="NCBI Taxonomy" id="1750698"/>
    <lineage>
        <taxon>Bacteria</taxon>
        <taxon>Pseudomonadati</taxon>
        <taxon>Bacteroidota</taxon>
        <taxon>Cytophagia</taxon>
        <taxon>Cytophagales</taxon>
        <taxon>Spirosomataceae</taxon>
        <taxon>Arsenicibacter</taxon>
    </lineage>
</organism>
<name>A0A1S2VN14_9BACT</name>
<evidence type="ECO:0000313" key="1">
    <source>
        <dbReference type="EMBL" id="OIN59790.1"/>
    </source>
</evidence>
<dbReference type="Proteomes" id="UP000181790">
    <property type="component" value="Unassembled WGS sequence"/>
</dbReference>
<proteinExistence type="predicted"/>
<dbReference type="AlphaFoldDB" id="A0A1S2VN14"/>
<reference evidence="1 2" key="1">
    <citation type="submission" date="2016-10" db="EMBL/GenBank/DDBJ databases">
        <title>Arsenicibacter rosenii gen. nov., sp. nov., an efficient arsenic-methylating bacterium isolated from an arsenic-contaminated paddy soil.</title>
        <authorList>
            <person name="Huang K."/>
        </authorList>
    </citation>
    <scope>NUCLEOTIDE SEQUENCE [LARGE SCALE GENOMIC DNA]</scope>
    <source>
        <strain evidence="1 2">SM-1</strain>
    </source>
</reference>
<keyword evidence="2" id="KW-1185">Reference proteome</keyword>
<gene>
    <name evidence="1" type="ORF">BLX24_08000</name>
</gene>
<evidence type="ECO:0000313" key="2">
    <source>
        <dbReference type="Proteomes" id="UP000181790"/>
    </source>
</evidence>
<comment type="caution">
    <text evidence="1">The sequence shown here is derived from an EMBL/GenBank/DDBJ whole genome shotgun (WGS) entry which is preliminary data.</text>
</comment>
<protein>
    <submittedName>
        <fullName evidence="1">Uncharacterized protein</fullName>
    </submittedName>
</protein>